<feature type="region of interest" description="Disordered" evidence="1">
    <location>
        <begin position="90"/>
        <end position="120"/>
    </location>
</feature>
<feature type="region of interest" description="Disordered" evidence="1">
    <location>
        <begin position="139"/>
        <end position="202"/>
    </location>
</feature>
<dbReference type="PANTHER" id="PTHR33257">
    <property type="entry name" value="OS05G0165500 PROTEIN"/>
    <property type="match status" value="1"/>
</dbReference>
<name>A0A484MPT5_9ASTE</name>
<evidence type="ECO:0000256" key="1">
    <source>
        <dbReference type="SAM" id="MobiDB-lite"/>
    </source>
</evidence>
<evidence type="ECO:0000313" key="2">
    <source>
        <dbReference type="EMBL" id="VFQ91011.1"/>
    </source>
</evidence>
<dbReference type="AlphaFoldDB" id="A0A484MPT5"/>
<dbReference type="OrthoDB" id="1306302at2759"/>
<organism evidence="2 3">
    <name type="scientific">Cuscuta campestris</name>
    <dbReference type="NCBI Taxonomy" id="132261"/>
    <lineage>
        <taxon>Eukaryota</taxon>
        <taxon>Viridiplantae</taxon>
        <taxon>Streptophyta</taxon>
        <taxon>Embryophyta</taxon>
        <taxon>Tracheophyta</taxon>
        <taxon>Spermatophyta</taxon>
        <taxon>Magnoliopsida</taxon>
        <taxon>eudicotyledons</taxon>
        <taxon>Gunneridae</taxon>
        <taxon>Pentapetalae</taxon>
        <taxon>asterids</taxon>
        <taxon>lamiids</taxon>
        <taxon>Solanales</taxon>
        <taxon>Convolvulaceae</taxon>
        <taxon>Cuscuteae</taxon>
        <taxon>Cuscuta</taxon>
        <taxon>Cuscuta subgen. Grammica</taxon>
        <taxon>Cuscuta sect. Cleistogrammica</taxon>
    </lineage>
</organism>
<accession>A0A484MPT5</accession>
<evidence type="ECO:0000313" key="3">
    <source>
        <dbReference type="Proteomes" id="UP000595140"/>
    </source>
</evidence>
<feature type="compositionally biased region" description="Low complexity" evidence="1">
    <location>
        <begin position="154"/>
        <end position="186"/>
    </location>
</feature>
<sequence>MVMIMMLSRSRSIADDSHHQKNNNVLDNIYGDNDDNKSFRIKHDDVSFFSRLLSRQQTTAAAATNTHSFRVYYADDDVSVPFVWESQPGTPKHRFSGGGGENALRPPLTPPPSFFTGRNLPVKNRSSLLRALLVKLRGLKKGGGRGGQSPPPAAAASPSYSSSSSSSTRSWFSAAAATSTTPPSSSRGRRRRQVSSSGSGGSIENGIIIEEGIAGEVSPAGCWGISNRRALSMH</sequence>
<proteinExistence type="predicted"/>
<protein>
    <submittedName>
        <fullName evidence="2">Uncharacterized protein</fullName>
    </submittedName>
</protein>
<gene>
    <name evidence="2" type="ORF">CCAM_LOCUS32787</name>
</gene>
<keyword evidence="3" id="KW-1185">Reference proteome</keyword>
<reference evidence="2 3" key="1">
    <citation type="submission" date="2018-04" db="EMBL/GenBank/DDBJ databases">
        <authorList>
            <person name="Vogel A."/>
        </authorList>
    </citation>
    <scope>NUCLEOTIDE SEQUENCE [LARGE SCALE GENOMIC DNA]</scope>
</reference>
<dbReference type="EMBL" id="OOIL02004257">
    <property type="protein sequence ID" value="VFQ91011.1"/>
    <property type="molecule type" value="Genomic_DNA"/>
</dbReference>
<dbReference type="PANTHER" id="PTHR33257:SF4">
    <property type="entry name" value="EXPRESSED PROTEIN"/>
    <property type="match status" value="1"/>
</dbReference>
<dbReference type="Proteomes" id="UP000595140">
    <property type="component" value="Unassembled WGS sequence"/>
</dbReference>